<keyword evidence="21" id="KW-0511">Multifunctional enzyme</keyword>
<keyword evidence="19" id="KW-0520">NAD</keyword>
<keyword evidence="14" id="KW-0547">Nucleotide-binding</keyword>
<dbReference type="Gene3D" id="1.10.287.1080">
    <property type="entry name" value="MazG-like"/>
    <property type="match status" value="1"/>
</dbReference>
<evidence type="ECO:0000256" key="20">
    <source>
        <dbReference type="ARBA" id="ARBA00023102"/>
    </source>
</evidence>
<dbReference type="Pfam" id="PF01503">
    <property type="entry name" value="PRA-PH"/>
    <property type="match status" value="1"/>
</dbReference>
<dbReference type="OrthoDB" id="10050401at2759"/>
<dbReference type="PRINTS" id="PR00083">
    <property type="entry name" value="HOLDHDRGNASE"/>
</dbReference>
<evidence type="ECO:0000256" key="22">
    <source>
        <dbReference type="ARBA" id="ARBA00049489"/>
    </source>
</evidence>
<evidence type="ECO:0000256" key="4">
    <source>
        <dbReference type="ARBA" id="ARBA00004940"/>
    </source>
</evidence>
<comment type="cofactor">
    <cofactor evidence="3">
        <name>Zn(2+)</name>
        <dbReference type="ChEBI" id="CHEBI:29105"/>
    </cofactor>
</comment>
<evidence type="ECO:0000256" key="10">
    <source>
        <dbReference type="ARBA" id="ARBA00012965"/>
    </source>
</evidence>
<accession>A0A3M6TKA9</accession>
<comment type="pathway">
    <text evidence="4">Amino-acid biosynthesis; L-histidine biosynthesis; L-histidine from 5-phospho-alpha-D-ribose 1-diphosphate: step 9/9.</text>
</comment>
<dbReference type="EMBL" id="RCHS01003461">
    <property type="protein sequence ID" value="RMX41674.1"/>
    <property type="molecule type" value="Genomic_DNA"/>
</dbReference>
<dbReference type="STRING" id="46731.A0A3M6TKA9"/>
<evidence type="ECO:0000256" key="2">
    <source>
        <dbReference type="ARBA" id="ARBA00001460"/>
    </source>
</evidence>
<dbReference type="InterPro" id="IPR008179">
    <property type="entry name" value="HisE"/>
</dbReference>
<sequence>MIIPSVYLKGGTLVDPKDGEKIEDVTGCLDTISLCPEFTIVYLDKVQETKEFGKKVMHRTSCCVEIELNSEDEVLDILDSGANSVILNKDHQLHSLGEFLPRERIVCKLPDQEYSVAELAEEINDLKHRSSTFLLCPKKASLADESCLVESIKELKTHLCDDVKLILSIDGVILSSTISQLHFLGVQVQLSTTWLLNDLSLGEIIASCLKSDRSDGLYPTLVTDEHNIALGLCYSSSESIQEAVKTKKGVYFSRKRGLWRKGETSGNQQDLLQIHLDCDCDTLKFVVRQLGQGFCHLNTWTCFGDNNGLPLLMNTLKSRKESAPPGSYTSRLYNDSKLLHAKIREEAEELCESETKEEITWEAADVLYFTLVKCAKAGVSLSDIEKVLDQRSLKVRRRPGNAKPGKLSPRNGHSITKTKVHAPAQANSSTVSAQNSVLRSFDFELLNYKELQDLCKRPAVVDKEKLEAIVGPILTNVRTYGDKALLELTERFDKAKLSSPVINMSATDEPVLDKEVKDAIDLAYNNIYKFHKAQLDLEPLVVETCKGVVCSRHVRPIERVGLYVPGGSAVLPSTALMLGIPAQVAGCKEVILATPPKQDGSVSLEILYIAKKVGISKILLAESVPKVDKLCGPGNSFVTMAKMLVQNDSSACVSIDMPAGPSEVMVIADAIADPSFVAADLLSQAEHGTDSQVVLVAVNLSDNQLAMIQSQVDAQAKKLPREKIVRESLSKSFVIKVSNMSQALCFSNKYAPEHLIINTKKHITAQHVTEEGLANIGPAVATLAAVEKLDAHRNAILIRQKQINV</sequence>
<evidence type="ECO:0000256" key="7">
    <source>
        <dbReference type="ARBA" id="ARBA00008260"/>
    </source>
</evidence>
<evidence type="ECO:0000256" key="5">
    <source>
        <dbReference type="ARBA" id="ARBA00005169"/>
    </source>
</evidence>
<evidence type="ECO:0000256" key="18">
    <source>
        <dbReference type="ARBA" id="ARBA00023002"/>
    </source>
</evidence>
<dbReference type="FunFam" id="1.10.287.1080:FF:000002">
    <property type="entry name" value="Histidine biosynthesis bifunctional protein HisIE"/>
    <property type="match status" value="1"/>
</dbReference>
<comment type="catalytic activity">
    <reaction evidence="22">
        <text>L-histidinol + 2 NAD(+) + H2O = L-histidine + 2 NADH + 3 H(+)</text>
        <dbReference type="Rhea" id="RHEA:20641"/>
        <dbReference type="ChEBI" id="CHEBI:15377"/>
        <dbReference type="ChEBI" id="CHEBI:15378"/>
        <dbReference type="ChEBI" id="CHEBI:57540"/>
        <dbReference type="ChEBI" id="CHEBI:57595"/>
        <dbReference type="ChEBI" id="CHEBI:57699"/>
        <dbReference type="ChEBI" id="CHEBI:57945"/>
        <dbReference type="EC" id="1.1.1.23"/>
    </reaction>
</comment>
<evidence type="ECO:0000256" key="9">
    <source>
        <dbReference type="ARBA" id="ARBA00012721"/>
    </source>
</evidence>
<dbReference type="FunFam" id="3.40.50.1980:FF:000001">
    <property type="entry name" value="Histidinol dehydrogenase"/>
    <property type="match status" value="1"/>
</dbReference>
<evidence type="ECO:0000256" key="15">
    <source>
        <dbReference type="ARBA" id="ARBA00022801"/>
    </source>
</evidence>
<dbReference type="GO" id="GO:0004635">
    <property type="term" value="F:phosphoribosyl-AMP cyclohydrolase activity"/>
    <property type="evidence" value="ECO:0007669"/>
    <property type="project" value="UniProtKB-EC"/>
</dbReference>
<dbReference type="FunFam" id="3.10.20.810:FF:000002">
    <property type="entry name" value="Histidine biosynthesis trifunctional protein"/>
    <property type="match status" value="1"/>
</dbReference>
<dbReference type="InterPro" id="IPR002496">
    <property type="entry name" value="PRib_AMP_CycHydrolase_dom"/>
</dbReference>
<dbReference type="Proteomes" id="UP000275408">
    <property type="component" value="Unassembled WGS sequence"/>
</dbReference>
<evidence type="ECO:0000256" key="16">
    <source>
        <dbReference type="ARBA" id="ARBA00022833"/>
    </source>
</evidence>
<evidence type="ECO:0000256" key="13">
    <source>
        <dbReference type="ARBA" id="ARBA00022723"/>
    </source>
</evidence>
<dbReference type="InterPro" id="IPR001692">
    <property type="entry name" value="Histidinol_DH_CS"/>
</dbReference>
<dbReference type="UniPathway" id="UPA00031">
    <property type="reaction ID" value="UER00007"/>
</dbReference>
<dbReference type="NCBIfam" id="TIGR03188">
    <property type="entry name" value="histidine_hisI"/>
    <property type="match status" value="1"/>
</dbReference>
<evidence type="ECO:0000256" key="19">
    <source>
        <dbReference type="ARBA" id="ARBA00023027"/>
    </source>
</evidence>
<dbReference type="Gene3D" id="3.10.20.810">
    <property type="entry name" value="Phosphoribosyl-AMP cyclohydrolase"/>
    <property type="match status" value="1"/>
</dbReference>
<dbReference type="InterPro" id="IPR016161">
    <property type="entry name" value="Ald_DH/histidinol_DH"/>
</dbReference>
<keyword evidence="20" id="KW-0368">Histidine biosynthesis</keyword>
<dbReference type="GO" id="GO:0000105">
    <property type="term" value="P:L-histidine biosynthetic process"/>
    <property type="evidence" value="ECO:0007669"/>
    <property type="project" value="UniProtKB-UniPathway"/>
</dbReference>
<evidence type="ECO:0000256" key="21">
    <source>
        <dbReference type="ARBA" id="ARBA00023268"/>
    </source>
</evidence>
<gene>
    <name evidence="24" type="ORF">pdam_00015858</name>
</gene>
<dbReference type="GO" id="GO:0005829">
    <property type="term" value="C:cytosol"/>
    <property type="evidence" value="ECO:0007669"/>
    <property type="project" value="TreeGrafter"/>
</dbReference>
<dbReference type="Pfam" id="PF00815">
    <property type="entry name" value="Histidinol_dh"/>
    <property type="match status" value="1"/>
</dbReference>
<evidence type="ECO:0000256" key="12">
    <source>
        <dbReference type="ARBA" id="ARBA00022605"/>
    </source>
</evidence>
<evidence type="ECO:0000256" key="3">
    <source>
        <dbReference type="ARBA" id="ARBA00001947"/>
    </source>
</evidence>
<dbReference type="InterPro" id="IPR012131">
    <property type="entry name" value="Hstdl_DH"/>
</dbReference>
<evidence type="ECO:0000256" key="11">
    <source>
        <dbReference type="ARBA" id="ARBA00017884"/>
    </source>
</evidence>
<comment type="pathway">
    <text evidence="5">Amino-acid biosynthesis; L-histidine biosynthesis; L-histidine from 5-phospho-alpha-D-ribose 1-diphosphate: step 3/9.</text>
</comment>
<keyword evidence="25" id="KW-1185">Reference proteome</keyword>
<dbReference type="GO" id="GO:0004399">
    <property type="term" value="F:histidinol dehydrogenase activity"/>
    <property type="evidence" value="ECO:0007669"/>
    <property type="project" value="UniProtKB-EC"/>
</dbReference>
<dbReference type="EC" id="3.5.4.19" evidence="9"/>
<dbReference type="GO" id="GO:0004636">
    <property type="term" value="F:phosphoribosyl-ATP diphosphatase activity"/>
    <property type="evidence" value="ECO:0007669"/>
    <property type="project" value="UniProtKB-EC"/>
</dbReference>
<dbReference type="NCBIfam" id="TIGR00069">
    <property type="entry name" value="hisD"/>
    <property type="match status" value="1"/>
</dbReference>
<evidence type="ECO:0000313" key="24">
    <source>
        <dbReference type="EMBL" id="RMX41674.1"/>
    </source>
</evidence>
<dbReference type="SUPFAM" id="SSF53720">
    <property type="entry name" value="ALDH-like"/>
    <property type="match status" value="1"/>
</dbReference>
<comment type="catalytic activity">
    <reaction evidence="1">
        <text>1-(5-phospho-beta-D-ribosyl)-5'-AMP + H2O = 1-(5-phospho-beta-D-ribosyl)-5-[(5-phospho-beta-D-ribosylamino)methylideneamino]imidazole-4-carboxamide</text>
        <dbReference type="Rhea" id="RHEA:20049"/>
        <dbReference type="ChEBI" id="CHEBI:15377"/>
        <dbReference type="ChEBI" id="CHEBI:58435"/>
        <dbReference type="ChEBI" id="CHEBI:59457"/>
        <dbReference type="EC" id="3.5.4.19"/>
    </reaction>
</comment>
<dbReference type="PANTHER" id="PTHR21256:SF2">
    <property type="entry name" value="HISTIDINE BIOSYNTHESIS TRIFUNCTIONAL PROTEIN"/>
    <property type="match status" value="1"/>
</dbReference>
<dbReference type="InterPro" id="IPR038019">
    <property type="entry name" value="PRib_AMP_CycHydrolase_sf"/>
</dbReference>
<evidence type="ECO:0000256" key="1">
    <source>
        <dbReference type="ARBA" id="ARBA00000024"/>
    </source>
</evidence>
<comment type="similarity">
    <text evidence="7">In the C-terminal section; belongs to the histidinol dehydrogenase family.</text>
</comment>
<comment type="caution">
    <text evidence="24">The sequence shown here is derived from an EMBL/GenBank/DDBJ whole genome shotgun (WGS) entry which is preliminary data.</text>
</comment>
<protein>
    <recommendedName>
        <fullName evidence="11">Histidine biosynthesis trifunctional protein</fullName>
        <ecNumber evidence="10">1.1.1.23</ecNumber>
        <ecNumber evidence="9">3.5.4.19</ecNumber>
        <ecNumber evidence="8">3.6.1.31</ecNumber>
    </recommendedName>
</protein>
<evidence type="ECO:0000256" key="14">
    <source>
        <dbReference type="ARBA" id="ARBA00022741"/>
    </source>
</evidence>
<dbReference type="Pfam" id="PF01502">
    <property type="entry name" value="PRA-CH"/>
    <property type="match status" value="1"/>
</dbReference>
<evidence type="ECO:0000313" key="25">
    <source>
        <dbReference type="Proteomes" id="UP000275408"/>
    </source>
</evidence>
<dbReference type="AlphaFoldDB" id="A0A3M6TKA9"/>
<dbReference type="CDD" id="cd06572">
    <property type="entry name" value="Histidinol_dh"/>
    <property type="match status" value="1"/>
</dbReference>
<dbReference type="GO" id="GO:0046872">
    <property type="term" value="F:metal ion binding"/>
    <property type="evidence" value="ECO:0007669"/>
    <property type="project" value="UniProtKB-KW"/>
</dbReference>
<dbReference type="EC" id="1.1.1.23" evidence="10"/>
<dbReference type="CDD" id="cd11546">
    <property type="entry name" value="NTP-PPase_His4"/>
    <property type="match status" value="1"/>
</dbReference>
<organism evidence="24 25">
    <name type="scientific">Pocillopora damicornis</name>
    <name type="common">Cauliflower coral</name>
    <name type="synonym">Millepora damicornis</name>
    <dbReference type="NCBI Taxonomy" id="46731"/>
    <lineage>
        <taxon>Eukaryota</taxon>
        <taxon>Metazoa</taxon>
        <taxon>Cnidaria</taxon>
        <taxon>Anthozoa</taxon>
        <taxon>Hexacorallia</taxon>
        <taxon>Scleractinia</taxon>
        <taxon>Astrocoeniina</taxon>
        <taxon>Pocilloporidae</taxon>
        <taxon>Pocillopora</taxon>
    </lineage>
</organism>
<dbReference type="GO" id="GO:0051287">
    <property type="term" value="F:NAD binding"/>
    <property type="evidence" value="ECO:0007669"/>
    <property type="project" value="InterPro"/>
</dbReference>
<dbReference type="EC" id="3.6.1.31" evidence="8"/>
<evidence type="ECO:0000256" key="17">
    <source>
        <dbReference type="ARBA" id="ARBA00022840"/>
    </source>
</evidence>
<dbReference type="PROSITE" id="PS00611">
    <property type="entry name" value="HISOL_DEHYDROGENASE"/>
    <property type="match status" value="1"/>
</dbReference>
<keyword evidence="17" id="KW-0067">ATP-binding</keyword>
<keyword evidence="12" id="KW-0028">Amino-acid biosynthesis</keyword>
<dbReference type="Gene3D" id="3.40.50.1980">
    <property type="entry name" value="Nitrogenase molybdenum iron protein domain"/>
    <property type="match status" value="2"/>
</dbReference>
<comment type="pathway">
    <text evidence="6">Amino-acid biosynthesis; L-histidine biosynthesis; L-histidine from 5-phospho-alpha-D-ribose 1-diphosphate: step 2/9.</text>
</comment>
<dbReference type="InterPro" id="IPR016298">
    <property type="entry name" value="Histidine_synth_trifunct"/>
</dbReference>
<keyword evidence="13" id="KW-0479">Metal-binding</keyword>
<name>A0A3M6TKA9_POCDA</name>
<keyword evidence="15" id="KW-0378">Hydrolase</keyword>
<dbReference type="SUPFAM" id="SSF141734">
    <property type="entry name" value="HisI-like"/>
    <property type="match status" value="1"/>
</dbReference>
<dbReference type="PANTHER" id="PTHR21256">
    <property type="entry name" value="HISTIDINOL DEHYDROGENASE HDH"/>
    <property type="match status" value="1"/>
</dbReference>
<dbReference type="Gene3D" id="1.20.5.1300">
    <property type="match status" value="2"/>
</dbReference>
<evidence type="ECO:0000256" key="8">
    <source>
        <dbReference type="ARBA" id="ARBA00012414"/>
    </source>
</evidence>
<dbReference type="SUPFAM" id="SSF101386">
    <property type="entry name" value="all-alpha NTP pyrophosphatases"/>
    <property type="match status" value="1"/>
</dbReference>
<proteinExistence type="inferred from homology"/>
<reference evidence="24 25" key="1">
    <citation type="journal article" date="2018" name="Sci. Rep.">
        <title>Comparative analysis of the Pocillopora damicornis genome highlights role of immune system in coral evolution.</title>
        <authorList>
            <person name="Cunning R."/>
            <person name="Bay R.A."/>
            <person name="Gillette P."/>
            <person name="Baker A.C."/>
            <person name="Traylor-Knowles N."/>
        </authorList>
    </citation>
    <scope>NUCLEOTIDE SEQUENCE [LARGE SCALE GENOMIC DNA]</scope>
    <source>
        <strain evidence="24">RSMAS</strain>
        <tissue evidence="24">Whole animal</tissue>
    </source>
</reference>
<dbReference type="InterPro" id="IPR021130">
    <property type="entry name" value="PRib-ATP_PPHydrolase-like"/>
</dbReference>
<evidence type="ECO:0000256" key="6">
    <source>
        <dbReference type="ARBA" id="ARBA00005204"/>
    </source>
</evidence>
<keyword evidence="18" id="KW-0560">Oxidoreductase</keyword>
<comment type="catalytic activity">
    <reaction evidence="2">
        <text>1-(5-phospho-beta-D-ribosyl)-ATP + H2O = 1-(5-phospho-beta-D-ribosyl)-5'-AMP + diphosphate + H(+)</text>
        <dbReference type="Rhea" id="RHEA:22828"/>
        <dbReference type="ChEBI" id="CHEBI:15377"/>
        <dbReference type="ChEBI" id="CHEBI:15378"/>
        <dbReference type="ChEBI" id="CHEBI:33019"/>
        <dbReference type="ChEBI" id="CHEBI:59457"/>
        <dbReference type="ChEBI" id="CHEBI:73183"/>
        <dbReference type="EC" id="3.6.1.31"/>
    </reaction>
</comment>
<feature type="domain" description="Phosphoribosyl-AMP cyclohydrolase" evidence="23">
    <location>
        <begin position="232"/>
        <end position="303"/>
    </location>
</feature>
<evidence type="ECO:0000259" key="23">
    <source>
        <dbReference type="Pfam" id="PF01502"/>
    </source>
</evidence>
<keyword evidence="16" id="KW-0862">Zinc</keyword>
<dbReference type="GO" id="GO:0005524">
    <property type="term" value="F:ATP binding"/>
    <property type="evidence" value="ECO:0007669"/>
    <property type="project" value="UniProtKB-KW"/>
</dbReference>
<dbReference type="PIRSF" id="PIRSF001257">
    <property type="entry name" value="His_trifunctional"/>
    <property type="match status" value="1"/>
</dbReference>